<protein>
    <recommendedName>
        <fullName evidence="5">Mei5 protein</fullName>
    </recommendedName>
</protein>
<organism evidence="3 4">
    <name type="scientific">Aspergillus felis</name>
    <dbReference type="NCBI Taxonomy" id="1287682"/>
    <lineage>
        <taxon>Eukaryota</taxon>
        <taxon>Fungi</taxon>
        <taxon>Dikarya</taxon>
        <taxon>Ascomycota</taxon>
        <taxon>Pezizomycotina</taxon>
        <taxon>Eurotiomycetes</taxon>
        <taxon>Eurotiomycetidae</taxon>
        <taxon>Eurotiales</taxon>
        <taxon>Aspergillaceae</taxon>
        <taxon>Aspergillus</taxon>
        <taxon>Aspergillus subgen. Fumigati</taxon>
    </lineage>
</organism>
<dbReference type="EMBL" id="JACBAG010001758">
    <property type="protein sequence ID" value="KAF7182838.1"/>
    <property type="molecule type" value="Genomic_DNA"/>
</dbReference>
<feature type="compositionally biased region" description="Polar residues" evidence="2">
    <location>
        <begin position="481"/>
        <end position="492"/>
    </location>
</feature>
<comment type="caution">
    <text evidence="3">The sequence shown here is derived from an EMBL/GenBank/DDBJ whole genome shotgun (WGS) entry which is preliminary data.</text>
</comment>
<feature type="region of interest" description="Disordered" evidence="2">
    <location>
        <begin position="481"/>
        <end position="514"/>
    </location>
</feature>
<name>A0A8H6R1M4_9EURO</name>
<accession>A0A8H6R1M4</accession>
<reference evidence="3" key="1">
    <citation type="submission" date="2020-06" db="EMBL/GenBank/DDBJ databases">
        <title>Draft genome sequences of strains closely related to Aspergillus parafelis and Aspergillus hiratsukae.</title>
        <authorList>
            <person name="Dos Santos R.A.C."/>
            <person name="Rivero-Menendez O."/>
            <person name="Steenwyk J.L."/>
            <person name="Mead M.E."/>
            <person name="Goldman G.H."/>
            <person name="Alastruey-Izquierdo A."/>
            <person name="Rokas A."/>
        </authorList>
    </citation>
    <scope>NUCLEOTIDE SEQUENCE</scope>
    <source>
        <strain evidence="3">CNM-CM7691</strain>
    </source>
</reference>
<evidence type="ECO:0000313" key="4">
    <source>
        <dbReference type="Proteomes" id="UP000641853"/>
    </source>
</evidence>
<keyword evidence="1" id="KW-0175">Coiled coil</keyword>
<dbReference type="AlphaFoldDB" id="A0A8H6R1M4"/>
<dbReference type="Proteomes" id="UP000641853">
    <property type="component" value="Unassembled WGS sequence"/>
</dbReference>
<proteinExistence type="predicted"/>
<evidence type="ECO:0000256" key="1">
    <source>
        <dbReference type="SAM" id="Coils"/>
    </source>
</evidence>
<evidence type="ECO:0000256" key="2">
    <source>
        <dbReference type="SAM" id="MobiDB-lite"/>
    </source>
</evidence>
<feature type="coiled-coil region" evidence="1">
    <location>
        <begin position="40"/>
        <end position="141"/>
    </location>
</feature>
<keyword evidence="4" id="KW-1185">Reference proteome</keyword>
<feature type="coiled-coil region" evidence="1">
    <location>
        <begin position="184"/>
        <end position="211"/>
    </location>
</feature>
<evidence type="ECO:0000313" key="3">
    <source>
        <dbReference type="EMBL" id="KAF7182838.1"/>
    </source>
</evidence>
<evidence type="ECO:0008006" key="5">
    <source>
        <dbReference type="Google" id="ProtNLM"/>
    </source>
</evidence>
<gene>
    <name evidence="3" type="ORF">CNMCM7691_002582</name>
</gene>
<sequence length="514" mass="58931">MTSHPQVSSSAESALGGSQIVKEFFHQLNLLASSAGSKYVSSLLEENSNLQGKLEQAQVELTKFKGDMGELEKKKQTTTEELLAMNRKEVTKQDELRKQIESLEASLKDHKEQVTEKQSAFNDLKAQLDKTQESYLREKEKVVRAHSDITTLQQSIKEKDITIDKMKSAGSELKQQFLTAKKTTKELSDENKGLKQRLQAAEEQIRKFENLPAKYHEENEEVMIERFKKLWEYAIKETYCHLQKDLPGEAFENLQAWKKFQEKSDQALRHHIPLSLSNSKEAKQMRLAVILGILSREIDKYIFQPTYILPEDSQIREMLANLATGENEKESFCRLLLLSIDWPAQKRECEARIQVVVRNVASYLYGLLTETQFDEFCRGVQKIVSQSAEIWEKFQRSKQKYETDFEPIQWGDLEWEEFPFPEADRSENRRAEGTPDENLLTVFPRISTVDNDGRAPLTFAIQVRRSSPVCIAAGQELAPQISGTLPRRTTSGRPRRKTVTENTSNGSFLGGKAQ</sequence>